<evidence type="ECO:0000256" key="1">
    <source>
        <dbReference type="ARBA" id="ARBA00004477"/>
    </source>
</evidence>
<evidence type="ECO:0000256" key="5">
    <source>
        <dbReference type="ARBA" id="ARBA00022824"/>
    </source>
</evidence>
<protein>
    <recommendedName>
        <fullName evidence="3">ER membrane protein complex subunit 6</fullName>
    </recommendedName>
</protein>
<feature type="transmembrane region" description="Helical" evidence="8">
    <location>
        <begin position="84"/>
        <end position="104"/>
    </location>
</feature>
<evidence type="ECO:0000256" key="7">
    <source>
        <dbReference type="ARBA" id="ARBA00023136"/>
    </source>
</evidence>
<evidence type="ECO:0000256" key="2">
    <source>
        <dbReference type="ARBA" id="ARBA00009436"/>
    </source>
</evidence>
<reference evidence="9 10" key="1">
    <citation type="journal article" date="2024" name="Nat. Commun.">
        <title>Phylogenomics reveals the evolutionary origins of lichenization in chlorophyte algae.</title>
        <authorList>
            <person name="Puginier C."/>
            <person name="Libourel C."/>
            <person name="Otte J."/>
            <person name="Skaloud P."/>
            <person name="Haon M."/>
            <person name="Grisel S."/>
            <person name="Petersen M."/>
            <person name="Berrin J.G."/>
            <person name="Delaux P.M."/>
            <person name="Dal Grande F."/>
            <person name="Keller J."/>
        </authorList>
    </citation>
    <scope>NUCLEOTIDE SEQUENCE [LARGE SCALE GENOMIC DNA]</scope>
    <source>
        <strain evidence="9 10">SAG 216-7</strain>
    </source>
</reference>
<gene>
    <name evidence="9" type="ORF">WJX75_008384</name>
</gene>
<keyword evidence="10" id="KW-1185">Reference proteome</keyword>
<comment type="subcellular location">
    <subcellularLocation>
        <location evidence="1">Endoplasmic reticulum membrane</location>
        <topology evidence="1">Multi-pass membrane protein</topology>
    </subcellularLocation>
</comment>
<evidence type="ECO:0000313" key="10">
    <source>
        <dbReference type="Proteomes" id="UP001491310"/>
    </source>
</evidence>
<evidence type="ECO:0000256" key="6">
    <source>
        <dbReference type="ARBA" id="ARBA00022989"/>
    </source>
</evidence>
<dbReference type="EMBL" id="JALJOT010000004">
    <property type="protein sequence ID" value="KAK9916080.1"/>
    <property type="molecule type" value="Genomic_DNA"/>
</dbReference>
<dbReference type="PANTHER" id="PTHR20994">
    <property type="entry name" value="ER MEMBRANE PROTEIN COMPLEX SUBUNIT 6"/>
    <property type="match status" value="1"/>
</dbReference>
<dbReference type="Pfam" id="PF07019">
    <property type="entry name" value="EMC6"/>
    <property type="match status" value="1"/>
</dbReference>
<dbReference type="Proteomes" id="UP001491310">
    <property type="component" value="Unassembled WGS sequence"/>
</dbReference>
<keyword evidence="4 8" id="KW-0812">Transmembrane</keyword>
<evidence type="ECO:0000313" key="9">
    <source>
        <dbReference type="EMBL" id="KAK9916080.1"/>
    </source>
</evidence>
<organism evidence="9 10">
    <name type="scientific">Coccomyxa subellipsoidea</name>
    <dbReference type="NCBI Taxonomy" id="248742"/>
    <lineage>
        <taxon>Eukaryota</taxon>
        <taxon>Viridiplantae</taxon>
        <taxon>Chlorophyta</taxon>
        <taxon>core chlorophytes</taxon>
        <taxon>Trebouxiophyceae</taxon>
        <taxon>Trebouxiophyceae incertae sedis</taxon>
        <taxon>Coccomyxaceae</taxon>
        <taxon>Coccomyxa</taxon>
    </lineage>
</organism>
<accession>A0ABR2YWF4</accession>
<evidence type="ECO:0000256" key="3">
    <source>
        <dbReference type="ARBA" id="ARBA00020827"/>
    </source>
</evidence>
<comment type="similarity">
    <text evidence="2">Belongs to the EMC6 family.</text>
</comment>
<dbReference type="InterPro" id="IPR029008">
    <property type="entry name" value="EMC6-like"/>
</dbReference>
<evidence type="ECO:0000256" key="8">
    <source>
        <dbReference type="SAM" id="Phobius"/>
    </source>
</evidence>
<proteinExistence type="inferred from homology"/>
<dbReference type="InterPro" id="IPR008504">
    <property type="entry name" value="Emc6"/>
</dbReference>
<keyword evidence="5" id="KW-0256">Endoplasmic reticulum</keyword>
<keyword evidence="6 8" id="KW-1133">Transmembrane helix</keyword>
<keyword evidence="7 8" id="KW-0472">Membrane</keyword>
<feature type="transmembrane region" description="Helical" evidence="8">
    <location>
        <begin position="52"/>
        <end position="72"/>
    </location>
</feature>
<feature type="transmembrane region" description="Helical" evidence="8">
    <location>
        <begin position="21"/>
        <end position="46"/>
    </location>
</feature>
<name>A0ABR2YWF4_9CHLO</name>
<sequence>MAKKQPQSLGTGMLLQKNIQHNAGIVNFIGVFGALVAGLIAGIWGVTGWGGFLYYLAMHMVVATLLFVKTGGQPKTYFLSSGSIFYAEILNSTLLLTFILFWTISHNYVHLF</sequence>
<comment type="caution">
    <text evidence="9">The sequence shown here is derived from an EMBL/GenBank/DDBJ whole genome shotgun (WGS) entry which is preliminary data.</text>
</comment>
<evidence type="ECO:0000256" key="4">
    <source>
        <dbReference type="ARBA" id="ARBA00022692"/>
    </source>
</evidence>
<dbReference type="PANTHER" id="PTHR20994:SF0">
    <property type="entry name" value="ER MEMBRANE PROTEIN COMPLEX SUBUNIT 6"/>
    <property type="match status" value="1"/>
</dbReference>